<dbReference type="SUPFAM" id="SSF46689">
    <property type="entry name" value="Homeodomain-like"/>
    <property type="match status" value="1"/>
</dbReference>
<evidence type="ECO:0000259" key="1">
    <source>
        <dbReference type="PROSITE" id="PS50090"/>
    </source>
</evidence>
<protein>
    <recommendedName>
        <fullName evidence="1">Myb-like domain-containing protein</fullName>
    </recommendedName>
</protein>
<name>A0A9X0AX64_9HELO</name>
<dbReference type="InterPro" id="IPR009057">
    <property type="entry name" value="Homeodomain-like_sf"/>
</dbReference>
<reference evidence="2" key="1">
    <citation type="submission" date="2022-11" db="EMBL/GenBank/DDBJ databases">
        <title>Genome Resource of Sclerotinia nivalis Strain SnTB1, a Plant Pathogen Isolated from American Ginseng.</title>
        <authorList>
            <person name="Fan S."/>
        </authorList>
    </citation>
    <scope>NUCLEOTIDE SEQUENCE</scope>
    <source>
        <strain evidence="2">SnTB1</strain>
    </source>
</reference>
<dbReference type="InterPro" id="IPR001005">
    <property type="entry name" value="SANT/Myb"/>
</dbReference>
<evidence type="ECO:0000313" key="2">
    <source>
        <dbReference type="EMBL" id="KAJ8070589.1"/>
    </source>
</evidence>
<organism evidence="2 3">
    <name type="scientific">Sclerotinia nivalis</name>
    <dbReference type="NCBI Taxonomy" id="352851"/>
    <lineage>
        <taxon>Eukaryota</taxon>
        <taxon>Fungi</taxon>
        <taxon>Dikarya</taxon>
        <taxon>Ascomycota</taxon>
        <taxon>Pezizomycotina</taxon>
        <taxon>Leotiomycetes</taxon>
        <taxon>Helotiales</taxon>
        <taxon>Sclerotiniaceae</taxon>
        <taxon>Sclerotinia</taxon>
    </lineage>
</organism>
<dbReference type="AlphaFoldDB" id="A0A9X0AX64"/>
<comment type="caution">
    <text evidence="2">The sequence shown here is derived from an EMBL/GenBank/DDBJ whole genome shotgun (WGS) entry which is preliminary data.</text>
</comment>
<accession>A0A9X0AX64</accession>
<proteinExistence type="predicted"/>
<dbReference type="PROSITE" id="PS50090">
    <property type="entry name" value="MYB_LIKE"/>
    <property type="match status" value="1"/>
</dbReference>
<dbReference type="Proteomes" id="UP001152300">
    <property type="component" value="Unassembled WGS sequence"/>
</dbReference>
<dbReference type="EMBL" id="JAPEIS010000001">
    <property type="protein sequence ID" value="KAJ8070589.1"/>
    <property type="molecule type" value="Genomic_DNA"/>
</dbReference>
<keyword evidence="3" id="KW-1185">Reference proteome</keyword>
<gene>
    <name evidence="2" type="ORF">OCU04_000962</name>
</gene>
<dbReference type="OrthoDB" id="2143914at2759"/>
<evidence type="ECO:0000313" key="3">
    <source>
        <dbReference type="Proteomes" id="UP001152300"/>
    </source>
</evidence>
<feature type="domain" description="Myb-like" evidence="1">
    <location>
        <begin position="23"/>
        <end position="73"/>
    </location>
</feature>
<sequence length="75" mass="8489">MSADAITPHNVGAHSKVHSAVVQPQIKRALWISEEDATILKMREEDSYSWEEIYAALSYRTLGAIQVRFSSKLKK</sequence>